<comment type="caution">
    <text evidence="2">The sequence shown here is derived from an EMBL/GenBank/DDBJ whole genome shotgun (WGS) entry which is preliminary data.</text>
</comment>
<evidence type="ECO:0000313" key="2">
    <source>
        <dbReference type="EMBL" id="MBP1995316.1"/>
    </source>
</evidence>
<reference evidence="2 3" key="1">
    <citation type="submission" date="2021-03" db="EMBL/GenBank/DDBJ databases">
        <title>Genomic Encyclopedia of Type Strains, Phase IV (KMG-IV): sequencing the most valuable type-strain genomes for metagenomic binning, comparative biology and taxonomic classification.</title>
        <authorList>
            <person name="Goeker M."/>
        </authorList>
    </citation>
    <scope>NUCLEOTIDE SEQUENCE [LARGE SCALE GENOMIC DNA]</scope>
    <source>
        <strain evidence="2 3">DSM 26048</strain>
    </source>
</reference>
<evidence type="ECO:0000259" key="1">
    <source>
        <dbReference type="Pfam" id="PF04734"/>
    </source>
</evidence>
<keyword evidence="3" id="KW-1185">Reference proteome</keyword>
<dbReference type="Pfam" id="PF04734">
    <property type="entry name" value="Ceramidase_alk"/>
    <property type="match status" value="1"/>
</dbReference>
<accession>A0ABS4J635</accession>
<dbReference type="Proteomes" id="UP001519287">
    <property type="component" value="Unassembled WGS sequence"/>
</dbReference>
<dbReference type="EMBL" id="JAGGLB010000033">
    <property type="protein sequence ID" value="MBP1995316.1"/>
    <property type="molecule type" value="Genomic_DNA"/>
</dbReference>
<dbReference type="RefSeq" id="WP_209977129.1">
    <property type="nucleotide sequence ID" value="NZ_JAGGLB010000033.1"/>
</dbReference>
<protein>
    <submittedName>
        <fullName evidence="2">Plasmid stabilization system protein ParE</fullName>
    </submittedName>
</protein>
<organism evidence="2 3">
    <name type="scientific">Paenibacillus eucommiae</name>
    <dbReference type="NCBI Taxonomy" id="1355755"/>
    <lineage>
        <taxon>Bacteria</taxon>
        <taxon>Bacillati</taxon>
        <taxon>Bacillota</taxon>
        <taxon>Bacilli</taxon>
        <taxon>Bacillales</taxon>
        <taxon>Paenibacillaceae</taxon>
        <taxon>Paenibacillus</taxon>
    </lineage>
</organism>
<feature type="domain" description="Neutral/alkaline non-lysosomal ceramidase N-terminal" evidence="1">
    <location>
        <begin position="14"/>
        <end position="222"/>
    </location>
</feature>
<proteinExistence type="predicted"/>
<evidence type="ECO:0000313" key="3">
    <source>
        <dbReference type="Proteomes" id="UP001519287"/>
    </source>
</evidence>
<gene>
    <name evidence="2" type="ORF">J2Z66_006958</name>
</gene>
<name>A0ABS4J635_9BACL</name>
<dbReference type="InterPro" id="IPR031329">
    <property type="entry name" value="NEUT/ALK_ceramidase_N"/>
</dbReference>
<sequence length="464" mass="50426">MLTAGVARRIINPSLDVPHAGWGAQTHIEADSIEADLWTTAAVIGDDKMTAAVLIDVDTSHFSLAQADEIRRQVAERTGFALACVRVSTTHTHSGPMLLSEYYPNHREAIDAYFAHICSATVEAAAEAADQRVAVTVHAGNGECRIGRNRRQRLEDGRMVVGYNPDGITDPIVGAIRFDDTHGHTLLSIVHYACHPTMLGFDNKLFSPEYPGVTKRVVEKLIGGTCLFLQGAAGNIGPGPEGFQTNVAAMKRIGTVLGYEAAKVLTELAAPAAEFRFDRVVESGAPLGLWRELPRTLASLEFEVRSVPVRLPLQTQLSVEEAAVRANGLTQELERLQRSGASGERIREITFQAKRAYFALRRSELYFGKSELNVEAHIVRIGDIALVGLPVEIFNETGLVVREGSPFAHTLVSGYANGWQGYLPTRADYPLGGYEVDTTPFAPGADERLADALIAALCEMKHDD</sequence>